<keyword evidence="2" id="KW-1185">Reference proteome</keyword>
<name>A0AA37H2D9_9PEZI</name>
<reference evidence="1 2" key="1">
    <citation type="submission" date="2021-07" db="EMBL/GenBank/DDBJ databases">
        <title>Genome data of Colletotrichum spaethianum.</title>
        <authorList>
            <person name="Utami Y.D."/>
            <person name="Hiruma K."/>
        </authorList>
    </citation>
    <scope>NUCLEOTIDE SEQUENCE [LARGE SCALE GENOMIC DNA]</scope>
    <source>
        <strain evidence="1 2">MAFF 242679</strain>
    </source>
</reference>
<sequence length="107" mass="11166">MKKSASSGGVSLTALPRTSAVTLIDLGIDATVPAQGPSLERLSDLTSVSVLVREARKVVGFCVGVMVQQEMATRIGVLSACGRASSCLACPAAQLRPSFWRGFENKV</sequence>
<accession>A0AA37H2D9</accession>
<gene>
    <name evidence="1" type="ORF">ColLi_13161</name>
</gene>
<dbReference type="Proteomes" id="UP001055172">
    <property type="component" value="Unassembled WGS sequence"/>
</dbReference>
<protein>
    <submittedName>
        <fullName evidence="1">Uncharacterized protein</fullName>
    </submittedName>
</protein>
<proteinExistence type="predicted"/>
<organism evidence="1 2">
    <name type="scientific">Colletotrichum liriopes</name>
    <dbReference type="NCBI Taxonomy" id="708192"/>
    <lineage>
        <taxon>Eukaryota</taxon>
        <taxon>Fungi</taxon>
        <taxon>Dikarya</taxon>
        <taxon>Ascomycota</taxon>
        <taxon>Pezizomycotina</taxon>
        <taxon>Sordariomycetes</taxon>
        <taxon>Hypocreomycetidae</taxon>
        <taxon>Glomerellales</taxon>
        <taxon>Glomerellaceae</taxon>
        <taxon>Colletotrichum</taxon>
        <taxon>Colletotrichum spaethianum species complex</taxon>
    </lineage>
</organism>
<dbReference type="AlphaFoldDB" id="A0AA37H2D9"/>
<evidence type="ECO:0000313" key="1">
    <source>
        <dbReference type="EMBL" id="GJC90323.1"/>
    </source>
</evidence>
<comment type="caution">
    <text evidence="1">The sequence shown here is derived from an EMBL/GenBank/DDBJ whole genome shotgun (WGS) entry which is preliminary data.</text>
</comment>
<dbReference type="EMBL" id="BPPX01000052">
    <property type="protein sequence ID" value="GJC90323.1"/>
    <property type="molecule type" value="Genomic_DNA"/>
</dbReference>
<evidence type="ECO:0000313" key="2">
    <source>
        <dbReference type="Proteomes" id="UP001055172"/>
    </source>
</evidence>